<dbReference type="InterPro" id="IPR032595">
    <property type="entry name" value="DUF4905"/>
</dbReference>
<protein>
    <submittedName>
        <fullName evidence="2">DUF4905 domain-containing protein</fullName>
    </submittedName>
</protein>
<comment type="caution">
    <text evidence="2">The sequence shown here is derived from an EMBL/GenBank/DDBJ whole genome shotgun (WGS) entry which is preliminary data.</text>
</comment>
<dbReference type="EMBL" id="PHFL01000001">
    <property type="protein sequence ID" value="RFM25521.1"/>
    <property type="molecule type" value="Genomic_DNA"/>
</dbReference>
<reference evidence="2" key="2">
    <citation type="submission" date="2017-08" db="EMBL/GenBank/DDBJ databases">
        <authorList>
            <person name="de Groot N.N."/>
        </authorList>
    </citation>
    <scope>NUCLEOTIDE SEQUENCE</scope>
    <source>
        <strain evidence="2">OS</strain>
    </source>
</reference>
<name>A0A395M481_9BACT</name>
<gene>
    <name evidence="2" type="ORF">D0433_00375</name>
    <name evidence="1" type="ORF">D0433_01715</name>
</gene>
<evidence type="ECO:0000313" key="3">
    <source>
        <dbReference type="Proteomes" id="UP000266389"/>
    </source>
</evidence>
<evidence type="ECO:0000313" key="1">
    <source>
        <dbReference type="EMBL" id="RFM25358.1"/>
    </source>
</evidence>
<proteinExistence type="predicted"/>
<dbReference type="EMBL" id="PHFL01000007">
    <property type="protein sequence ID" value="RFM25358.1"/>
    <property type="molecule type" value="Genomic_DNA"/>
</dbReference>
<dbReference type="Pfam" id="PF16248">
    <property type="entry name" value="DUF4905"/>
    <property type="match status" value="1"/>
</dbReference>
<evidence type="ECO:0000313" key="2">
    <source>
        <dbReference type="EMBL" id="RFM25521.1"/>
    </source>
</evidence>
<sequence length="303" mass="34880">MFGLLRKRLKPLWQFGKPHGWIWRALFVGDDYLLCEFRQSTQRKASFFLLDNRTGTLIWDDFILTDTVSQKPIGDGWWVGMETAYHGLVYFHGYYSPNIPEHLGIWAIEPLTRTLKWARPDLGYLCIVHNKMVALRNIMVEGYAERAFLTLDPMTGEMLEDFGQNATTVNALRQQAPSLLAEQEVVLPEHLTDSSSEFMQATNLVRMVAPHARIIGGLDILPHQDKIILGYHEQTNQMVSTPAGTKVLGLNYHLFVFDHQRHVVYSDLLGTQMSGLLVDGFFVRHHRLYYVKERNMLFAIDLS</sequence>
<organism evidence="2 3">
    <name type="scientific">Candidatus Thermochlorobacter aerophilus</name>
    <dbReference type="NCBI Taxonomy" id="1868324"/>
    <lineage>
        <taxon>Bacteria</taxon>
        <taxon>Pseudomonadati</taxon>
        <taxon>Chlorobiota</taxon>
        <taxon>Chlorobiia</taxon>
        <taxon>Chlorobiales</taxon>
        <taxon>Candidatus Thermochlorobacteriaceae</taxon>
        <taxon>Candidatus Thermochlorobacter</taxon>
    </lineage>
</organism>
<reference evidence="2 3" key="1">
    <citation type="journal article" date="2011" name="ISME J.">
        <title>Community ecology of hot spring cyanobacterial mats: predominant populations and their functional potential.</title>
        <authorList>
            <person name="Klatt C.G."/>
            <person name="Wood J.M."/>
            <person name="Rusch D.B."/>
            <person name="Bateson M.M."/>
            <person name="Hamamura N."/>
            <person name="Heidelberg J.F."/>
            <person name="Grossman A.R."/>
            <person name="Bhaya D."/>
            <person name="Cohan F.M."/>
            <person name="Kuhl M."/>
            <person name="Bryant D.A."/>
            <person name="Ward D.M."/>
        </authorList>
    </citation>
    <scope>NUCLEOTIDE SEQUENCE [LARGE SCALE GENOMIC DNA]</scope>
    <source>
        <strain evidence="2">OS</strain>
    </source>
</reference>
<accession>A0A395M481</accession>
<dbReference type="AlphaFoldDB" id="A0A395M481"/>
<dbReference type="InterPro" id="IPR015943">
    <property type="entry name" value="WD40/YVTN_repeat-like_dom_sf"/>
</dbReference>
<dbReference type="Proteomes" id="UP000266389">
    <property type="component" value="Unassembled WGS sequence"/>
</dbReference>
<dbReference type="Gene3D" id="2.130.10.10">
    <property type="entry name" value="YVTN repeat-like/Quinoprotein amine dehydrogenase"/>
    <property type="match status" value="1"/>
</dbReference>